<feature type="coiled-coil region" evidence="1">
    <location>
        <begin position="199"/>
        <end position="226"/>
    </location>
</feature>
<feature type="domain" description="Fibronectin type-III" evidence="3">
    <location>
        <begin position="274"/>
        <end position="370"/>
    </location>
</feature>
<feature type="compositionally biased region" description="Polar residues" evidence="2">
    <location>
        <begin position="935"/>
        <end position="947"/>
    </location>
</feature>
<dbReference type="InterPro" id="IPR002110">
    <property type="entry name" value="Ankyrin_rpt"/>
</dbReference>
<feature type="region of interest" description="Disordered" evidence="2">
    <location>
        <begin position="1"/>
        <end position="45"/>
    </location>
</feature>
<dbReference type="AlphaFoldDB" id="A0AAV2I7E4"/>
<dbReference type="EMBL" id="CAXITT010000450">
    <property type="protein sequence ID" value="CAL1541751.1"/>
    <property type="molecule type" value="Genomic_DNA"/>
</dbReference>
<evidence type="ECO:0000313" key="4">
    <source>
        <dbReference type="EMBL" id="CAL1541751.1"/>
    </source>
</evidence>
<dbReference type="SMART" id="SM00060">
    <property type="entry name" value="FN3"/>
    <property type="match status" value="1"/>
</dbReference>
<dbReference type="PANTHER" id="PTHR21437">
    <property type="entry name" value="WIDE AWAKE"/>
    <property type="match status" value="1"/>
</dbReference>
<feature type="region of interest" description="Disordered" evidence="2">
    <location>
        <begin position="106"/>
        <end position="133"/>
    </location>
</feature>
<dbReference type="PANTHER" id="PTHR21437:SF1">
    <property type="entry name" value="WIDE AWAKE"/>
    <property type="match status" value="1"/>
</dbReference>
<dbReference type="SUPFAM" id="SSF49265">
    <property type="entry name" value="Fibronectin type III"/>
    <property type="match status" value="1"/>
</dbReference>
<dbReference type="CDD" id="cd17117">
    <property type="entry name" value="RA_ANKFN1_like"/>
    <property type="match status" value="1"/>
</dbReference>
<dbReference type="GO" id="GO:0061172">
    <property type="term" value="P:regulation of establishment of bipolar cell polarity"/>
    <property type="evidence" value="ECO:0007669"/>
    <property type="project" value="TreeGrafter"/>
</dbReference>
<comment type="caution">
    <text evidence="4">The sequence shown here is derived from an EMBL/GenBank/DDBJ whole genome shotgun (WGS) entry which is preliminary data.</text>
</comment>
<dbReference type="GO" id="GO:0005819">
    <property type="term" value="C:spindle"/>
    <property type="evidence" value="ECO:0007669"/>
    <property type="project" value="TreeGrafter"/>
</dbReference>
<feature type="compositionally biased region" description="Basic and acidic residues" evidence="2">
    <location>
        <begin position="1"/>
        <end position="12"/>
    </location>
</feature>
<dbReference type="Proteomes" id="UP001497497">
    <property type="component" value="Unassembled WGS sequence"/>
</dbReference>
<feature type="compositionally biased region" description="Polar residues" evidence="2">
    <location>
        <begin position="13"/>
        <end position="22"/>
    </location>
</feature>
<reference evidence="4 5" key="1">
    <citation type="submission" date="2024-04" db="EMBL/GenBank/DDBJ databases">
        <authorList>
            <consortium name="Genoscope - CEA"/>
            <person name="William W."/>
        </authorList>
    </citation>
    <scope>NUCLEOTIDE SEQUENCE [LARGE SCALE GENOMIC DNA]</scope>
</reference>
<dbReference type="SMART" id="SM00248">
    <property type="entry name" value="ANK"/>
    <property type="match status" value="2"/>
</dbReference>
<name>A0AAV2I7E4_LYMST</name>
<dbReference type="Pfam" id="PF00041">
    <property type="entry name" value="fn3"/>
    <property type="match status" value="1"/>
</dbReference>
<feature type="region of interest" description="Disordered" evidence="2">
    <location>
        <begin position="905"/>
        <end position="980"/>
    </location>
</feature>
<protein>
    <recommendedName>
        <fullName evidence="3">Fibronectin type-III domain-containing protein</fullName>
    </recommendedName>
</protein>
<evidence type="ECO:0000313" key="5">
    <source>
        <dbReference type="Proteomes" id="UP001497497"/>
    </source>
</evidence>
<dbReference type="Pfam" id="PF13637">
    <property type="entry name" value="Ank_4"/>
    <property type="match status" value="1"/>
</dbReference>
<feature type="compositionally biased region" description="Low complexity" evidence="2">
    <location>
        <begin position="948"/>
        <end position="979"/>
    </location>
</feature>
<dbReference type="InterPro" id="IPR013783">
    <property type="entry name" value="Ig-like_fold"/>
</dbReference>
<dbReference type="InterPro" id="IPR003961">
    <property type="entry name" value="FN3_dom"/>
</dbReference>
<organism evidence="4 5">
    <name type="scientific">Lymnaea stagnalis</name>
    <name type="common">Great pond snail</name>
    <name type="synonym">Helix stagnalis</name>
    <dbReference type="NCBI Taxonomy" id="6523"/>
    <lineage>
        <taxon>Eukaryota</taxon>
        <taxon>Metazoa</taxon>
        <taxon>Spiralia</taxon>
        <taxon>Lophotrochozoa</taxon>
        <taxon>Mollusca</taxon>
        <taxon>Gastropoda</taxon>
        <taxon>Heterobranchia</taxon>
        <taxon>Euthyneura</taxon>
        <taxon>Panpulmonata</taxon>
        <taxon>Hygrophila</taxon>
        <taxon>Lymnaeoidea</taxon>
        <taxon>Lymnaeidae</taxon>
        <taxon>Lymnaea</taxon>
    </lineage>
</organism>
<evidence type="ECO:0000259" key="3">
    <source>
        <dbReference type="PROSITE" id="PS50853"/>
    </source>
</evidence>
<keyword evidence="5" id="KW-1185">Reference proteome</keyword>
<evidence type="ECO:0000256" key="2">
    <source>
        <dbReference type="SAM" id="MobiDB-lite"/>
    </source>
</evidence>
<proteinExistence type="predicted"/>
<sequence length="1099" mass="122357">MVRTASSEKRLETSSSAGNLQKLSRRLVLRDRKEPVSPSRNRSISLDWGDARSVKLFSSSSEESSMDVMTGLSASPSAPAYLSNREGGDCGYSPKIMRDLRLLSNSQKKKSMSIDVPDGQTSKRKSDKDKRGQYDSSTLFEAVEQQDLDLVKVILDASPVDINSLNGENLSALDIAVMTNNIPMAKLLLSKGAKESPIFQKGECRLQRLEALVIEAEKRVIDLTATVLNGSSGNANLSPGQLRDNEKLLGHWEFRHRLLKRMKAGYDHARPPEPPTNVKLEVASNSSLLVSFAEPQSHNGAVVTKYNVEWSSNESFLPILGQAVVDNLSHLEFEIEDLTKGSQYYVRVCAWNVKGLGPYAVSDPPSAVPSSWREVDGIPSRLEGKVASLHALYHQVKRSRPPEAAEMKDILNRGAESPLQKKRISIKNLFVSTPKFQKTVKRGVYMACLLYSDDRILVTSEEQLPIIEVDETFSGPSIQNDLYWLLKVSCMWEEVKVLKQDMERTSSAGSTFRCKLLQAIISLQSGLGIQDLGQFFHRPVRDNSSSIIFTVVNHIRDPKIVTLSSCKWVTFGKLARRQSLSSVDTTDAHSLLISCVPEMILYNQVSGASLPRGLYLGYVKLQASVEVLRVMVPNKTPNCVPHVKIRDLPNVSKEEWEWLLKSDSYKHSGVMTNTQKSFQQLLADATKKLFSLLDLSEEMASNHRIYDLEVLELSPTVTMILILPSMEDICIVPGHSDSLAKRADYSFLPVQIFESIHMHAYLPEFFSLYARLSAIVEMDGVLAQQGHREAFSTEELSKAKEQVEVTAHLQQNLDRIWKCARWIRDITTYARNRERKAGIHLSHILNTAPANNNIASTSGSEGKLKTVKLTNGINNNHLSISSTPCSLSSRPNSISVGREHRRIAKFYDPNEENPHSLDSISVGGGHRDQVFNKPKISTSAPSTPLQHTSTRPHLSPSSSFSSTSTSASSSHTESSSELTPFQDPSFSIIKVHALYDTGLNRNVNIKLHITEQTTSRDIVNLVVRHLNSVVQTKGKGVLAYSEEALSNFCLVLKYQGHEKVLKDDYRLMQLKGQLQRAKVCVMMAETLFSEEELGQATVV</sequence>
<gene>
    <name evidence="4" type="ORF">GSLYS_00015357001</name>
</gene>
<keyword evidence="1" id="KW-0175">Coiled coil</keyword>
<dbReference type="InterPro" id="IPR039269">
    <property type="entry name" value="ANKFN1"/>
</dbReference>
<dbReference type="Gene3D" id="1.25.40.20">
    <property type="entry name" value="Ankyrin repeat-containing domain"/>
    <property type="match status" value="1"/>
</dbReference>
<dbReference type="SUPFAM" id="SSF48403">
    <property type="entry name" value="Ankyrin repeat"/>
    <property type="match status" value="1"/>
</dbReference>
<dbReference type="InterPro" id="IPR036770">
    <property type="entry name" value="Ankyrin_rpt-contain_sf"/>
</dbReference>
<feature type="compositionally biased region" description="Basic and acidic residues" evidence="2">
    <location>
        <begin position="124"/>
        <end position="133"/>
    </location>
</feature>
<dbReference type="GO" id="GO:0000132">
    <property type="term" value="P:establishment of mitotic spindle orientation"/>
    <property type="evidence" value="ECO:0007669"/>
    <property type="project" value="TreeGrafter"/>
</dbReference>
<dbReference type="PROSITE" id="PS50853">
    <property type="entry name" value="FN3"/>
    <property type="match status" value="1"/>
</dbReference>
<dbReference type="CDD" id="cd00063">
    <property type="entry name" value="FN3"/>
    <property type="match status" value="1"/>
</dbReference>
<dbReference type="InterPro" id="IPR036116">
    <property type="entry name" value="FN3_sf"/>
</dbReference>
<evidence type="ECO:0000256" key="1">
    <source>
        <dbReference type="SAM" id="Coils"/>
    </source>
</evidence>
<accession>A0AAV2I7E4</accession>
<dbReference type="Gene3D" id="2.60.40.10">
    <property type="entry name" value="Immunoglobulins"/>
    <property type="match status" value="1"/>
</dbReference>